<keyword evidence="3" id="KW-1185">Reference proteome</keyword>
<reference evidence="2" key="1">
    <citation type="submission" date="2023-06" db="EMBL/GenBank/DDBJ databases">
        <authorList>
            <person name="Zhang S."/>
        </authorList>
    </citation>
    <scope>NUCLEOTIDE SEQUENCE</scope>
    <source>
        <strain evidence="2">SG2303</strain>
    </source>
</reference>
<proteinExistence type="predicted"/>
<name>A0ABT7XQ37_9NEIS</name>
<protein>
    <submittedName>
        <fullName evidence="2">Uncharacterized protein</fullName>
    </submittedName>
</protein>
<evidence type="ECO:0000313" key="3">
    <source>
        <dbReference type="Proteomes" id="UP001168540"/>
    </source>
</evidence>
<dbReference type="EMBL" id="JAUEDK010000023">
    <property type="protein sequence ID" value="MDN0075904.1"/>
    <property type="molecule type" value="Genomic_DNA"/>
</dbReference>
<feature type="region of interest" description="Disordered" evidence="1">
    <location>
        <begin position="1"/>
        <end position="42"/>
    </location>
</feature>
<gene>
    <name evidence="2" type="ORF">QU481_13510</name>
</gene>
<dbReference type="Proteomes" id="UP001168540">
    <property type="component" value="Unassembled WGS sequence"/>
</dbReference>
<feature type="compositionally biased region" description="Polar residues" evidence="1">
    <location>
        <begin position="1"/>
        <end position="14"/>
    </location>
</feature>
<organism evidence="2 3">
    <name type="scientific">Crenobacter oryzisoli</name>
    <dbReference type="NCBI Taxonomy" id="3056844"/>
    <lineage>
        <taxon>Bacteria</taxon>
        <taxon>Pseudomonadati</taxon>
        <taxon>Pseudomonadota</taxon>
        <taxon>Betaproteobacteria</taxon>
        <taxon>Neisseriales</taxon>
        <taxon>Neisseriaceae</taxon>
        <taxon>Crenobacter</taxon>
    </lineage>
</organism>
<evidence type="ECO:0000256" key="1">
    <source>
        <dbReference type="SAM" id="MobiDB-lite"/>
    </source>
</evidence>
<evidence type="ECO:0000313" key="2">
    <source>
        <dbReference type="EMBL" id="MDN0075904.1"/>
    </source>
</evidence>
<accession>A0ABT7XQ37</accession>
<sequence length="42" mass="4530">MIGQIQQRSSQVSEPLQDGVERLGSGGRSSSCSPPAWLAGWW</sequence>
<dbReference type="RefSeq" id="WP_289830548.1">
    <property type="nucleotide sequence ID" value="NZ_JAUEDK010000023.1"/>
</dbReference>
<comment type="caution">
    <text evidence="2">The sequence shown here is derived from an EMBL/GenBank/DDBJ whole genome shotgun (WGS) entry which is preliminary data.</text>
</comment>